<dbReference type="PANTHER" id="PTHR42885">
    <property type="entry name" value="HISTIDINOL-PHOSPHATE AMINOTRANSFERASE-RELATED"/>
    <property type="match status" value="1"/>
</dbReference>
<dbReference type="Gene3D" id="3.90.1150.10">
    <property type="entry name" value="Aspartate Aminotransferase, domain 1"/>
    <property type="match status" value="1"/>
</dbReference>
<evidence type="ECO:0000256" key="4">
    <source>
        <dbReference type="ARBA" id="ARBA00012285"/>
    </source>
</evidence>
<dbReference type="GO" id="GO:0009236">
    <property type="term" value="P:cobalamin biosynthetic process"/>
    <property type="evidence" value="ECO:0007669"/>
    <property type="project" value="UniProtKB-UniPathway"/>
</dbReference>
<gene>
    <name evidence="11" type="ORF">Dacsa_0584</name>
</gene>
<dbReference type="GO" id="GO:0030170">
    <property type="term" value="F:pyridoxal phosphate binding"/>
    <property type="evidence" value="ECO:0007669"/>
    <property type="project" value="InterPro"/>
</dbReference>
<name>K9YS76_DACS8</name>
<proteinExistence type="predicted"/>
<comment type="pathway">
    <text evidence="3">Cofactor biosynthesis; adenosylcobalamin biosynthesis.</text>
</comment>
<evidence type="ECO:0000313" key="11">
    <source>
        <dbReference type="EMBL" id="AFZ49362.1"/>
    </source>
</evidence>
<keyword evidence="6" id="KW-0663">Pyridoxal phosphate</keyword>
<dbReference type="Proteomes" id="UP000010482">
    <property type="component" value="Chromosome"/>
</dbReference>
<dbReference type="CDD" id="cd00609">
    <property type="entry name" value="AAT_like"/>
    <property type="match status" value="1"/>
</dbReference>
<dbReference type="InterPro" id="IPR005860">
    <property type="entry name" value="CobD"/>
</dbReference>
<dbReference type="SUPFAM" id="SSF53383">
    <property type="entry name" value="PLP-dependent transferases"/>
    <property type="match status" value="1"/>
</dbReference>
<feature type="domain" description="Aminotransferase class I/classII large" evidence="10">
    <location>
        <begin position="25"/>
        <end position="354"/>
    </location>
</feature>
<evidence type="ECO:0000256" key="2">
    <source>
        <dbReference type="ARBA" id="ARBA00003444"/>
    </source>
</evidence>
<dbReference type="UniPathway" id="UPA00148"/>
<evidence type="ECO:0000313" key="12">
    <source>
        <dbReference type="Proteomes" id="UP000010482"/>
    </source>
</evidence>
<evidence type="ECO:0000256" key="3">
    <source>
        <dbReference type="ARBA" id="ARBA00004953"/>
    </source>
</evidence>
<dbReference type="NCBIfam" id="TIGR01140">
    <property type="entry name" value="L_thr_O3P_dcar"/>
    <property type="match status" value="1"/>
</dbReference>
<dbReference type="InterPro" id="IPR015422">
    <property type="entry name" value="PyrdxlP-dep_Trfase_small"/>
</dbReference>
<accession>K9YS76</accession>
<dbReference type="KEGG" id="dsl:Dacsa_0584"/>
<dbReference type="EC" id="4.1.1.81" evidence="4"/>
<dbReference type="PATRIC" id="fig|13035.3.peg.660"/>
<evidence type="ECO:0000256" key="5">
    <source>
        <dbReference type="ARBA" id="ARBA00022573"/>
    </source>
</evidence>
<organism evidence="11 12">
    <name type="scientific">Dactylococcopsis salina (strain PCC 8305)</name>
    <name type="common">Myxobactron salinum</name>
    <dbReference type="NCBI Taxonomy" id="13035"/>
    <lineage>
        <taxon>Bacteria</taxon>
        <taxon>Bacillati</taxon>
        <taxon>Cyanobacteriota</taxon>
        <taxon>Cyanophyceae</taxon>
        <taxon>Nodosilineales</taxon>
        <taxon>Cymatolegaceae</taxon>
        <taxon>Dactylococcopsis</taxon>
    </lineage>
</organism>
<evidence type="ECO:0000256" key="9">
    <source>
        <dbReference type="ARBA" id="ARBA00048531"/>
    </source>
</evidence>
<reference evidence="11" key="1">
    <citation type="submission" date="2012-04" db="EMBL/GenBank/DDBJ databases">
        <title>Finished genome of Dactylococcopsis salina PCC 8305.</title>
        <authorList>
            <consortium name="US DOE Joint Genome Institute"/>
            <person name="Gugger M."/>
            <person name="Coursin T."/>
            <person name="Rippka R."/>
            <person name="Tandeau De Marsac N."/>
            <person name="Huntemann M."/>
            <person name="Wei C.-L."/>
            <person name="Han J."/>
            <person name="Detter J.C."/>
            <person name="Han C."/>
            <person name="Tapia R."/>
            <person name="Daligault H."/>
            <person name="Chen A."/>
            <person name="Krypides N."/>
            <person name="Mavromatis K."/>
            <person name="Markowitz V."/>
            <person name="Szeto E."/>
            <person name="Ivanova N."/>
            <person name="Ovchinnikova G."/>
            <person name="Pagani I."/>
            <person name="Pati A."/>
            <person name="Goodwin L."/>
            <person name="Peters L."/>
            <person name="Pitluck S."/>
            <person name="Woyke T."/>
            <person name="Kerfeld C."/>
        </authorList>
    </citation>
    <scope>NUCLEOTIDE SEQUENCE [LARGE SCALE GENOMIC DNA]</scope>
    <source>
        <strain evidence="11">PCC 8305</strain>
    </source>
</reference>
<evidence type="ECO:0000256" key="8">
    <source>
        <dbReference type="ARBA" id="ARBA00029996"/>
    </source>
</evidence>
<dbReference type="EMBL" id="CP003944">
    <property type="protein sequence ID" value="AFZ49362.1"/>
    <property type="molecule type" value="Genomic_DNA"/>
</dbReference>
<dbReference type="InterPro" id="IPR015421">
    <property type="entry name" value="PyrdxlP-dep_Trfase_major"/>
</dbReference>
<comment type="function">
    <text evidence="2">Decarboxylates L-threonine-O-3-phosphate to yield (R)-1-amino-2-propanol O-2-phosphate, the precursor for the linkage between the nucleotide loop and the corrin ring in cobalamin.</text>
</comment>
<dbReference type="InterPro" id="IPR015424">
    <property type="entry name" value="PyrdxlP-dep_Trfase"/>
</dbReference>
<sequence>MIKRPMHGGNLNWAAKIAGCPPSMLLDFSASINPLGPPKSAINAIEKGLRGLEHYPDPNYPELRLTLGNWHDLPPEWILPGNGAAELLTWGGRELAALDAVYVLSPGFRDYKRALDAFGAKIISCPLDVAKRSQNSLLEKDLKLDAPITSNCGLLLNNPHNPTGQLFSRREILPYLEQFALVVIDEAFMDFLRPDAQESLIEDVKNYPNLVVLRSMTKFYTLPGLRIGYAVAHPQRLKRWEKWRDPWSVNSLAAVAAVAVVADTEFQEKTWQWLESARSKFYQDLLTIPGLSPIPSAANFFLVATDIPASQLQTQLLKQSQILIRDCLSFPELGENYFRIAIRYPEENQKLINQLTINL</sequence>
<dbReference type="STRING" id="13035.Dacsa_0584"/>
<evidence type="ECO:0000256" key="1">
    <source>
        <dbReference type="ARBA" id="ARBA00001933"/>
    </source>
</evidence>
<evidence type="ECO:0000256" key="7">
    <source>
        <dbReference type="ARBA" id="ARBA00023239"/>
    </source>
</evidence>
<keyword evidence="7" id="KW-0456">Lyase</keyword>
<comment type="cofactor">
    <cofactor evidence="1">
        <name>pyridoxal 5'-phosphate</name>
        <dbReference type="ChEBI" id="CHEBI:597326"/>
    </cofactor>
</comment>
<dbReference type="GO" id="GO:0048472">
    <property type="term" value="F:threonine-phosphate decarboxylase activity"/>
    <property type="evidence" value="ECO:0007669"/>
    <property type="project" value="UniProtKB-EC"/>
</dbReference>
<evidence type="ECO:0000256" key="6">
    <source>
        <dbReference type="ARBA" id="ARBA00022898"/>
    </source>
</evidence>
<dbReference type="PANTHER" id="PTHR42885:SF1">
    <property type="entry name" value="THREONINE-PHOSPHATE DECARBOXYLASE"/>
    <property type="match status" value="1"/>
</dbReference>
<dbReference type="RefSeq" id="WP_015228374.1">
    <property type="nucleotide sequence ID" value="NC_019780.1"/>
</dbReference>
<dbReference type="AlphaFoldDB" id="K9YS76"/>
<keyword evidence="12" id="KW-1185">Reference proteome</keyword>
<dbReference type="eggNOG" id="COG0079">
    <property type="taxonomic scope" value="Bacteria"/>
</dbReference>
<protein>
    <recommendedName>
        <fullName evidence="4">threonine-phosphate decarboxylase</fullName>
        <ecNumber evidence="4">4.1.1.81</ecNumber>
    </recommendedName>
    <alternativeName>
        <fullName evidence="8">L-threonine-O-3-phosphate decarboxylase</fullName>
    </alternativeName>
</protein>
<dbReference type="Pfam" id="PF00155">
    <property type="entry name" value="Aminotran_1_2"/>
    <property type="match status" value="1"/>
</dbReference>
<dbReference type="Gene3D" id="3.40.640.10">
    <property type="entry name" value="Type I PLP-dependent aspartate aminotransferase-like (Major domain)"/>
    <property type="match status" value="1"/>
</dbReference>
<keyword evidence="5" id="KW-0169">Cobalamin biosynthesis</keyword>
<comment type="catalytic activity">
    <reaction evidence="9">
        <text>O-phospho-L-threonine + H(+) = (R)-1-aminopropan-2-yl phosphate + CO2</text>
        <dbReference type="Rhea" id="RHEA:11492"/>
        <dbReference type="ChEBI" id="CHEBI:15378"/>
        <dbReference type="ChEBI" id="CHEBI:16526"/>
        <dbReference type="ChEBI" id="CHEBI:58563"/>
        <dbReference type="ChEBI" id="CHEBI:58675"/>
        <dbReference type="EC" id="4.1.1.81"/>
    </reaction>
</comment>
<dbReference type="HOGENOM" id="CLU_017584_3_2_3"/>
<dbReference type="InterPro" id="IPR004839">
    <property type="entry name" value="Aminotransferase_I/II_large"/>
</dbReference>
<evidence type="ECO:0000259" key="10">
    <source>
        <dbReference type="Pfam" id="PF00155"/>
    </source>
</evidence>